<evidence type="ECO:0000313" key="1">
    <source>
        <dbReference type="EMBL" id="KAI8031514.1"/>
    </source>
</evidence>
<accession>A0ACC0J013</accession>
<comment type="caution">
    <text evidence="1">The sequence shown here is derived from an EMBL/GenBank/DDBJ whole genome shotgun (WGS) entry which is preliminary data.</text>
</comment>
<sequence>MSTTQDAILKYMIKIMEDIMEDCKAKGFVYGIVPDHDKPITGSFDNLRSWWKEKVRFDQLALVAIAKFLLPLLPPEQSDQLDDPISHIYLLLGLQDTTLGSTLFALMQHCVPPQRRCFQ</sequence>
<organism evidence="1 2">
    <name type="scientific">Camellia lanceoleosa</name>
    <dbReference type="NCBI Taxonomy" id="1840588"/>
    <lineage>
        <taxon>Eukaryota</taxon>
        <taxon>Viridiplantae</taxon>
        <taxon>Streptophyta</taxon>
        <taxon>Embryophyta</taxon>
        <taxon>Tracheophyta</taxon>
        <taxon>Spermatophyta</taxon>
        <taxon>Magnoliopsida</taxon>
        <taxon>eudicotyledons</taxon>
        <taxon>Gunneridae</taxon>
        <taxon>Pentapetalae</taxon>
        <taxon>asterids</taxon>
        <taxon>Ericales</taxon>
        <taxon>Theaceae</taxon>
        <taxon>Camellia</taxon>
    </lineage>
</organism>
<gene>
    <name evidence="1" type="ORF">LOK49_LG01G02360</name>
</gene>
<keyword evidence="2" id="KW-1185">Reference proteome</keyword>
<reference evidence="1 2" key="1">
    <citation type="journal article" date="2022" name="Plant J.">
        <title>Chromosome-level genome of Camellia lanceoleosa provides a valuable resource for understanding genome evolution and self-incompatibility.</title>
        <authorList>
            <person name="Gong W."/>
            <person name="Xiao S."/>
            <person name="Wang L."/>
            <person name="Liao Z."/>
            <person name="Chang Y."/>
            <person name="Mo W."/>
            <person name="Hu G."/>
            <person name="Li W."/>
            <person name="Zhao G."/>
            <person name="Zhu H."/>
            <person name="Hu X."/>
            <person name="Ji K."/>
            <person name="Xiang X."/>
            <person name="Song Q."/>
            <person name="Yuan D."/>
            <person name="Jin S."/>
            <person name="Zhang L."/>
        </authorList>
    </citation>
    <scope>NUCLEOTIDE SEQUENCE [LARGE SCALE GENOMIC DNA]</scope>
    <source>
        <strain evidence="1">SQ_2022a</strain>
    </source>
</reference>
<evidence type="ECO:0000313" key="2">
    <source>
        <dbReference type="Proteomes" id="UP001060215"/>
    </source>
</evidence>
<dbReference type="EMBL" id="CM045758">
    <property type="protein sequence ID" value="KAI8031514.1"/>
    <property type="molecule type" value="Genomic_DNA"/>
</dbReference>
<protein>
    <submittedName>
        <fullName evidence="1">ETHYLENE INSENSITIVE 3-like 5 protein</fullName>
    </submittedName>
</protein>
<proteinExistence type="predicted"/>
<dbReference type="Proteomes" id="UP001060215">
    <property type="component" value="Chromosome 1"/>
</dbReference>
<name>A0ACC0J013_9ERIC</name>